<feature type="compositionally biased region" description="Basic residues" evidence="1">
    <location>
        <begin position="44"/>
        <end position="55"/>
    </location>
</feature>
<reference evidence="3" key="1">
    <citation type="journal article" date="2013" name="Genome Announc.">
        <title>Draft genome sequence of Neofusicoccum parvum isolate UCR-NP2, a fungal vascular pathogen associated with grapevine cankers.</title>
        <authorList>
            <person name="Blanco-Ulate B."/>
            <person name="Rolshausen P."/>
            <person name="Cantu D."/>
        </authorList>
    </citation>
    <scope>NUCLEOTIDE SEQUENCE [LARGE SCALE GENOMIC DNA]</scope>
    <source>
        <strain evidence="3">UCR-NP2</strain>
    </source>
</reference>
<feature type="compositionally biased region" description="Basic residues" evidence="1">
    <location>
        <begin position="1480"/>
        <end position="1489"/>
    </location>
</feature>
<feature type="compositionally biased region" description="Basic and acidic residues" evidence="1">
    <location>
        <begin position="311"/>
        <end position="324"/>
    </location>
</feature>
<feature type="compositionally biased region" description="Low complexity" evidence="1">
    <location>
        <begin position="119"/>
        <end position="130"/>
    </location>
</feature>
<feature type="compositionally biased region" description="Basic and acidic residues" evidence="1">
    <location>
        <begin position="1121"/>
        <end position="1130"/>
    </location>
</feature>
<dbReference type="OrthoDB" id="3946803at2759"/>
<feature type="compositionally biased region" description="Basic and acidic residues" evidence="1">
    <location>
        <begin position="108"/>
        <end position="118"/>
    </location>
</feature>
<dbReference type="EMBL" id="KB915948">
    <property type="protein sequence ID" value="EOD50607.1"/>
    <property type="molecule type" value="Genomic_DNA"/>
</dbReference>
<name>R1ESR0_BOTPV</name>
<feature type="compositionally biased region" description="Basic and acidic residues" evidence="1">
    <location>
        <begin position="1768"/>
        <end position="1778"/>
    </location>
</feature>
<feature type="compositionally biased region" description="Basic and acidic residues" evidence="1">
    <location>
        <begin position="11"/>
        <end position="27"/>
    </location>
</feature>
<feature type="compositionally biased region" description="Basic and acidic residues" evidence="1">
    <location>
        <begin position="1987"/>
        <end position="2012"/>
    </location>
</feature>
<feature type="compositionally biased region" description="Low complexity" evidence="1">
    <location>
        <begin position="1070"/>
        <end position="1084"/>
    </location>
</feature>
<feature type="compositionally biased region" description="Polar residues" evidence="1">
    <location>
        <begin position="2047"/>
        <end position="2057"/>
    </location>
</feature>
<feature type="region of interest" description="Disordered" evidence="1">
    <location>
        <begin position="1361"/>
        <end position="1923"/>
    </location>
</feature>
<organism evidence="2 3">
    <name type="scientific">Botryosphaeria parva (strain UCR-NP2)</name>
    <name type="common">Grapevine canker fungus</name>
    <name type="synonym">Neofusicoccum parvum</name>
    <dbReference type="NCBI Taxonomy" id="1287680"/>
    <lineage>
        <taxon>Eukaryota</taxon>
        <taxon>Fungi</taxon>
        <taxon>Dikarya</taxon>
        <taxon>Ascomycota</taxon>
        <taxon>Pezizomycotina</taxon>
        <taxon>Dothideomycetes</taxon>
        <taxon>Dothideomycetes incertae sedis</taxon>
        <taxon>Botryosphaeriales</taxon>
        <taxon>Botryosphaeriaceae</taxon>
        <taxon>Neofusicoccum</taxon>
    </lineage>
</organism>
<feature type="compositionally biased region" description="Basic residues" evidence="1">
    <location>
        <begin position="709"/>
        <end position="719"/>
    </location>
</feature>
<feature type="region of interest" description="Disordered" evidence="1">
    <location>
        <begin position="1"/>
        <end position="416"/>
    </location>
</feature>
<accession>R1ESR0</accession>
<feature type="compositionally biased region" description="Basic residues" evidence="1">
    <location>
        <begin position="865"/>
        <end position="877"/>
    </location>
</feature>
<feature type="region of interest" description="Disordered" evidence="1">
    <location>
        <begin position="502"/>
        <end position="613"/>
    </location>
</feature>
<proteinExistence type="predicted"/>
<feature type="compositionally biased region" description="Basic and acidic residues" evidence="1">
    <location>
        <begin position="1635"/>
        <end position="1664"/>
    </location>
</feature>
<protein>
    <recommendedName>
        <fullName evidence="4">Involucrin repeat protein</fullName>
    </recommendedName>
</protein>
<feature type="region of interest" description="Disordered" evidence="1">
    <location>
        <begin position="1987"/>
        <end position="2405"/>
    </location>
</feature>
<feature type="compositionally biased region" description="Polar residues" evidence="1">
    <location>
        <begin position="2324"/>
        <end position="2337"/>
    </location>
</feature>
<feature type="compositionally biased region" description="Low complexity" evidence="1">
    <location>
        <begin position="1134"/>
        <end position="1156"/>
    </location>
</feature>
<feature type="compositionally biased region" description="Polar residues" evidence="1">
    <location>
        <begin position="883"/>
        <end position="892"/>
    </location>
</feature>
<dbReference type="HOGENOM" id="CLU_229232_0_0_1"/>
<evidence type="ECO:0000256" key="1">
    <source>
        <dbReference type="SAM" id="MobiDB-lite"/>
    </source>
</evidence>
<feature type="region of interest" description="Disordered" evidence="1">
    <location>
        <begin position="1238"/>
        <end position="1258"/>
    </location>
</feature>
<feature type="compositionally biased region" description="Basic residues" evidence="1">
    <location>
        <begin position="1169"/>
        <end position="1178"/>
    </location>
</feature>
<feature type="compositionally biased region" description="Polar residues" evidence="1">
    <location>
        <begin position="153"/>
        <end position="164"/>
    </location>
</feature>
<feature type="compositionally biased region" description="Basic residues" evidence="1">
    <location>
        <begin position="1597"/>
        <end position="1607"/>
    </location>
</feature>
<feature type="region of interest" description="Disordered" evidence="1">
    <location>
        <begin position="798"/>
        <end position="940"/>
    </location>
</feature>
<feature type="compositionally biased region" description="Basic and acidic residues" evidence="1">
    <location>
        <begin position="1953"/>
        <end position="1962"/>
    </location>
</feature>
<sequence length="2405" mass="256740">MGGEPDNDAIEEARLAAEAEERQRELEQDGPSTPTRPALLSRTSSKKSKKAKKKAEKLGTVSPPEGGEATELSREEVREKTRRDTEEAIEGWFVDEPAEAAPPLQEELPTKKDDEKAESVAVAAEVPSVLLERKGSKKKVKKGKKSKSGSVSELVTPTEVSAESSGEVAVPETTQSQGPERAVEMAAQPPLPDLSDVARQREAEPASTTEQTVERAPVTFEEDATPQVAESALETAQEPVSVIPEADPEAEFAPVTSSKKKKKGKKGKSGSTSEVVAPAEPAAPVVEEAPIDVGPEVENRAGLEATVSEHVQSKDADREIEMDTQHAPPSDEVGKSFTAQPSTEPITTLEEDTTPRTITEQTPVFKGETMQEPAPLITDADPEAEFAPVVSSKKKKKGKKGKKSGSGSGSGFATPVEEVVAPVETVDEAKSVEPAITHEVDQPAGSSFLEDSQNVLAPENFVDTHDFETPTAKETADIETPTVVATDVPVVPVVDELGVHGVLEEGADVGTVQPADHQEQQPAHQPFIDPSTNLEEPATVSEEPASLGLTSVEPPTETPEADPEAEFVAVPAKKKKKGKKGRKSVAESPPDESIPDVSNATATSREIEERPAITEIPTEVVSGQPVVADTPAHIVPEVSTIAEQDHSSLPAAVPLSNLEDDLDLAQPEAEEHFDVPKQTDVPEQFVAPEQTDAKTLEADPEDEFSVVPSKKKKKSKGKNKQQQDEFASETTAPMPVEEVQEKHHVTADAVPLLEGHDGNLVEQDASAAVPMAEDERQEFKEAEEAMKIEPEAFVQEKEELATDKAPESVLPAAASETVPELSNEPQSPVARDEVREPSVALPEETITTATVPDAQPEEDTWAFQPKKKKGKKGKKAKSGQSSVDFTEPSTPTEPIAAAPELSRDAGVLETTDFSSAPEVPSAEAMETALSTGELPETTMASMGYPAGEKVEKEMPVAEILPNQDRSTMEEPTNTEEPTPIPHLEPTEDVMPNLLADPTAAVSEENPSNPAANESREETPPYAGEWELPTQKKKAGKKGKKRGGSTGQDHLQVEEGVPTDAQIANSASLFPDDAAVVPVPDVVDAADARTEDPVASSAHHRPLTPPPQSALAEDTPASGLEHSLEQQREEPLQIAEQPLVEEQQVEQQVEQPVATETAVAEDESSFMPPKKNKKGKKGKKQDSTSSTPKEIEQVPETIVDPTTDSHAVESVEPELPQVETPAEELAIASTGLADPIAPAEAGEDEWAMPVKKKKGKKGKKGFADVVEEAVQAKEPSTIPFAQHMPEHPLESDVKIDDDNTSKSLDVPDVPGQEVSQGLSEDQPVGAAEAMDVVVPIPEESSSREVPEAGQVTETVSVNDVAEEKASIEPIPEQAKEADVDDIWAAPTTKKSKKKKGKQMSVEEPWTPVETIEPAVAGEEVSAPPVEGSREIDPVVEAPAEIVSEMQPEIVSESQPEPGFETAPADAGEANAEDEWAAATSSKKKKKKGKKGKQDSISETPPNEERKVDEEQAPETEHQLDVEPVAGELVERTVDEVPVLDEPVETTVVEEPASAPVVEEARSIEEPTGTPIVTEPVVTEVPSVDTPQEAGEDEWALPAKKKKKGKKGKQASIPSTPPVIEEPVPIVEEPAPATEEPVPKVEDTQDDKLQLTEEPKSLGDSEELKDIPTAVELVKEESSLPIESEAQRNVEETPTITEPAAVEIPVSENVPAVQQAPEEAKPDDTWEAFSSKKKGKKGKKGKQQSISTPPIEVSEMQQELDPANGTQRELSVEDTPKEEQIAPTEADPTEEFSMPVSKKDKKKKKKAAAAAAQLDDTPVAETSSPTDETPAQATPIVEDAPRPEAEREHSKPAFSFADAAGVLAAGVADSRGKEAEPEGLSATPISSLKIDNGGAKDEEVLRPDHTAVETELPGVPKEPPFDSAAGDVAVPETVVQNASITDSAKDIPAPGSTELTREFPESKGKSTASVPKSLGFAAAGGILADIVAEDRRKESSSEGLRSHEPEFATPKEDIPSSLDMTATDSVRPDPVQNTSTTETPASQDKDIPATTQEISTEQPISDVPVESTATIPVETPGDADTTPLEASQAPEETDPFSEFAPVKKGKKNKKKGRKSVGTATPTTEEPVPELKEVTTEPTIEADAAPVAEEIVADDKPIESDAHPQEQTKETVELASTADEKRSESPSHDVEFAAALAAGLQDSGFDPNLVLKDPTFHERKSPPGSVLEADPDDVFAPAKSKKNKKKKKGLATPDVEGESSEIVTPEPGSVEATSQDPTFAAAMSSVLDDPTFNRRTPSPDAAKEAVSDEFFPFQKRPKKKKGKKNQDISPDSETVEQTLSEGIEEPTPIMDTPQEAAGGSYFDPQPTTSMEEPVSTTEQTPMEIDVPRDITAEDSQPPQEEEDAWSFG</sequence>
<feature type="compositionally biased region" description="Low complexity" evidence="1">
    <location>
        <begin position="1610"/>
        <end position="1634"/>
    </location>
</feature>
<dbReference type="KEGG" id="npa:UCRNP2_2622"/>
<feature type="compositionally biased region" description="Basic residues" evidence="1">
    <location>
        <begin position="1030"/>
        <end position="1042"/>
    </location>
</feature>
<dbReference type="OMA" id="FDEGNHH"/>
<feature type="compositionally biased region" description="Basic and acidic residues" evidence="1">
    <location>
        <begin position="1837"/>
        <end position="1849"/>
    </location>
</feature>
<feature type="compositionally biased region" description="Basic residues" evidence="1">
    <location>
        <begin position="258"/>
        <end position="268"/>
    </location>
</feature>
<evidence type="ECO:0000313" key="2">
    <source>
        <dbReference type="EMBL" id="EOD50607.1"/>
    </source>
</evidence>
<feature type="compositionally biased region" description="Basic residues" evidence="1">
    <location>
        <begin position="2101"/>
        <end position="2112"/>
    </location>
</feature>
<feature type="compositionally biased region" description="Basic residues" evidence="1">
    <location>
        <begin position="572"/>
        <end position="583"/>
    </location>
</feature>
<feature type="region of interest" description="Disordered" evidence="1">
    <location>
        <begin position="1935"/>
        <end position="1971"/>
    </location>
</feature>
<feature type="compositionally biased region" description="Basic residues" evidence="1">
    <location>
        <begin position="2236"/>
        <end position="2246"/>
    </location>
</feature>
<evidence type="ECO:0000313" key="3">
    <source>
        <dbReference type="Proteomes" id="UP000013521"/>
    </source>
</evidence>
<evidence type="ECO:0008006" key="4">
    <source>
        <dbReference type="Google" id="ProtNLM"/>
    </source>
</evidence>
<feature type="compositionally biased region" description="Basic and acidic residues" evidence="1">
    <location>
        <begin position="2150"/>
        <end position="2188"/>
    </location>
</feature>
<feature type="compositionally biased region" description="Low complexity" evidence="1">
    <location>
        <begin position="1851"/>
        <end position="1867"/>
    </location>
</feature>
<feature type="compositionally biased region" description="Low complexity" evidence="1">
    <location>
        <begin position="269"/>
        <end position="288"/>
    </location>
</feature>
<feature type="region of interest" description="Disordered" evidence="1">
    <location>
        <begin position="1273"/>
        <end position="1322"/>
    </location>
</feature>
<feature type="compositionally biased region" description="Basic and acidic residues" evidence="1">
    <location>
        <begin position="71"/>
        <end position="86"/>
    </location>
</feature>
<feature type="region of interest" description="Disordered" evidence="1">
    <location>
        <begin position="662"/>
        <end position="738"/>
    </location>
</feature>
<feature type="compositionally biased region" description="Polar residues" evidence="1">
    <location>
        <begin position="2362"/>
        <end position="2377"/>
    </location>
</feature>
<feature type="compositionally biased region" description="Basic and acidic residues" evidence="1">
    <location>
        <begin position="1501"/>
        <end position="1519"/>
    </location>
</feature>
<feature type="compositionally biased region" description="Basic residues" evidence="1">
    <location>
        <begin position="392"/>
        <end position="403"/>
    </location>
</feature>
<feature type="compositionally biased region" description="Basic and acidic residues" evidence="1">
    <location>
        <begin position="1283"/>
        <end position="1299"/>
    </location>
</feature>
<feature type="compositionally biased region" description="Acidic residues" evidence="1">
    <location>
        <begin position="2396"/>
        <end position="2405"/>
    </location>
</feature>
<feature type="compositionally biased region" description="Low complexity" evidence="1">
    <location>
        <begin position="1564"/>
        <end position="1585"/>
    </location>
</feature>
<feature type="compositionally biased region" description="Basic residues" evidence="1">
    <location>
        <begin position="135"/>
        <end position="147"/>
    </location>
</feature>
<feature type="compositionally biased region" description="Polar residues" evidence="1">
    <location>
        <begin position="2029"/>
        <end position="2040"/>
    </location>
</feature>
<feature type="compositionally biased region" description="Polar residues" evidence="1">
    <location>
        <begin position="1818"/>
        <end position="1830"/>
    </location>
</feature>
<feature type="compositionally biased region" description="Basic residues" evidence="1">
    <location>
        <begin position="1249"/>
        <end position="1258"/>
    </location>
</feature>
<gene>
    <name evidence="2" type="ORF">UCRNP2_2622</name>
</gene>
<feature type="compositionally biased region" description="Low complexity" evidence="1">
    <location>
        <begin position="1543"/>
        <end position="1556"/>
    </location>
</feature>
<feature type="compositionally biased region" description="Acidic residues" evidence="1">
    <location>
        <begin position="1"/>
        <end position="10"/>
    </location>
</feature>
<feature type="compositionally biased region" description="Basic and acidic residues" evidence="1">
    <location>
        <begin position="1892"/>
        <end position="1906"/>
    </location>
</feature>
<feature type="region of interest" description="Disordered" evidence="1">
    <location>
        <begin position="957"/>
        <end position="1219"/>
    </location>
</feature>
<feature type="compositionally biased region" description="Basic residues" evidence="1">
    <location>
        <begin position="1729"/>
        <end position="1740"/>
    </location>
</feature>
<feature type="compositionally biased region" description="Polar residues" evidence="1">
    <location>
        <begin position="337"/>
        <end position="346"/>
    </location>
</feature>
<dbReference type="Proteomes" id="UP000013521">
    <property type="component" value="Unassembled WGS sequence"/>
</dbReference>